<keyword evidence="3" id="KW-1185">Reference proteome</keyword>
<feature type="transmembrane region" description="Helical" evidence="1">
    <location>
        <begin position="7"/>
        <end position="30"/>
    </location>
</feature>
<evidence type="ECO:0000256" key="1">
    <source>
        <dbReference type="SAM" id="Phobius"/>
    </source>
</evidence>
<dbReference type="EMBL" id="SEYY01022162">
    <property type="protein sequence ID" value="KAB7495736.1"/>
    <property type="molecule type" value="Genomic_DNA"/>
</dbReference>
<proteinExistence type="predicted"/>
<keyword evidence="2" id="KW-0012">Acyltransferase</keyword>
<keyword evidence="1" id="KW-1133">Transmembrane helix</keyword>
<dbReference type="GO" id="GO:0016746">
    <property type="term" value="F:acyltransferase activity"/>
    <property type="evidence" value="ECO:0007669"/>
    <property type="project" value="UniProtKB-KW"/>
</dbReference>
<name>A0A5N5SNZ6_9CRUS</name>
<dbReference type="AlphaFoldDB" id="A0A5N5SNZ6"/>
<evidence type="ECO:0000313" key="3">
    <source>
        <dbReference type="Proteomes" id="UP000326759"/>
    </source>
</evidence>
<reference evidence="2 3" key="1">
    <citation type="journal article" date="2019" name="PLoS Biol.">
        <title>Sex chromosomes control vertical transmission of feminizing Wolbachia symbionts in an isopod.</title>
        <authorList>
            <person name="Becking T."/>
            <person name="Chebbi M.A."/>
            <person name="Giraud I."/>
            <person name="Moumen B."/>
            <person name="Laverre T."/>
            <person name="Caubet Y."/>
            <person name="Peccoud J."/>
            <person name="Gilbert C."/>
            <person name="Cordaux R."/>
        </authorList>
    </citation>
    <scope>NUCLEOTIDE SEQUENCE [LARGE SCALE GENOMIC DNA]</scope>
    <source>
        <strain evidence="2">ANa2</strain>
        <tissue evidence="2">Whole body excluding digestive tract and cuticle</tissue>
    </source>
</reference>
<keyword evidence="1" id="KW-0812">Transmembrane</keyword>
<keyword evidence="2" id="KW-0808">Transferase</keyword>
<accession>A0A5N5SNZ6</accession>
<gene>
    <name evidence="2" type="primary">Agpat5</name>
    <name evidence="2" type="ORF">Anas_11917</name>
</gene>
<protein>
    <submittedName>
        <fullName evidence="2">1-acyl-sn-glycerol-3-phosphate acyltransferase epsilon</fullName>
    </submittedName>
</protein>
<dbReference type="Proteomes" id="UP000326759">
    <property type="component" value="Unassembled WGS sequence"/>
</dbReference>
<organism evidence="2 3">
    <name type="scientific">Armadillidium nasatum</name>
    <dbReference type="NCBI Taxonomy" id="96803"/>
    <lineage>
        <taxon>Eukaryota</taxon>
        <taxon>Metazoa</taxon>
        <taxon>Ecdysozoa</taxon>
        <taxon>Arthropoda</taxon>
        <taxon>Crustacea</taxon>
        <taxon>Multicrustacea</taxon>
        <taxon>Malacostraca</taxon>
        <taxon>Eumalacostraca</taxon>
        <taxon>Peracarida</taxon>
        <taxon>Isopoda</taxon>
        <taxon>Oniscidea</taxon>
        <taxon>Crinocheta</taxon>
        <taxon>Armadillidiidae</taxon>
        <taxon>Armadillidium</taxon>
    </lineage>
</organism>
<evidence type="ECO:0000313" key="2">
    <source>
        <dbReference type="EMBL" id="KAB7495736.1"/>
    </source>
</evidence>
<sequence length="87" mass="10259">MTVLGKLRYAFGSVFMFGMAPEYFALWAVWRGVSLFMPSWVYQWGDDKLYSLYQRLVLFFFETCTRVEVVLYGDAEEAFKKKENLIG</sequence>
<comment type="caution">
    <text evidence="2">The sequence shown here is derived from an EMBL/GenBank/DDBJ whole genome shotgun (WGS) entry which is preliminary data.</text>
</comment>
<keyword evidence="1" id="KW-0472">Membrane</keyword>
<dbReference type="OrthoDB" id="189226at2759"/>